<feature type="compositionally biased region" description="Basic and acidic residues" evidence="1">
    <location>
        <begin position="585"/>
        <end position="594"/>
    </location>
</feature>
<dbReference type="InterPro" id="IPR011990">
    <property type="entry name" value="TPR-like_helical_dom_sf"/>
</dbReference>
<evidence type="ECO:0000313" key="3">
    <source>
        <dbReference type="Proteomes" id="UP000663855"/>
    </source>
</evidence>
<dbReference type="Proteomes" id="UP000663855">
    <property type="component" value="Unassembled WGS sequence"/>
</dbReference>
<feature type="compositionally biased region" description="Basic and acidic residues" evidence="1">
    <location>
        <begin position="614"/>
        <end position="624"/>
    </location>
</feature>
<accession>A0A814XLH7</accession>
<dbReference type="SUPFAM" id="SSF50978">
    <property type="entry name" value="WD40 repeat-like"/>
    <property type="match status" value="1"/>
</dbReference>
<proteinExistence type="predicted"/>
<name>A0A814XLH7_9BILA</name>
<dbReference type="Gene3D" id="3.90.176.10">
    <property type="entry name" value="Toxin ADP-ribosyltransferase, Chain A, domain 1"/>
    <property type="match status" value="1"/>
</dbReference>
<comment type="caution">
    <text evidence="2">The sequence shown here is derived from an EMBL/GenBank/DDBJ whole genome shotgun (WGS) entry which is preliminary data.</text>
</comment>
<dbReference type="SUPFAM" id="SSF56399">
    <property type="entry name" value="ADP-ribosylation"/>
    <property type="match status" value="1"/>
</dbReference>
<evidence type="ECO:0000313" key="2">
    <source>
        <dbReference type="EMBL" id="CAF1217092.1"/>
    </source>
</evidence>
<reference evidence="2" key="1">
    <citation type="submission" date="2021-02" db="EMBL/GenBank/DDBJ databases">
        <authorList>
            <person name="Nowell W R."/>
        </authorList>
    </citation>
    <scope>NUCLEOTIDE SEQUENCE</scope>
</reference>
<protein>
    <submittedName>
        <fullName evidence="2">Uncharacterized protein</fullName>
    </submittedName>
</protein>
<sequence>MASAAAAGKPLHLAIREPKQRCVENLILVWYDPSLNSDEDERRARKTISEFQHIISWNQLFNDHKACVEFLTQIIKDQRVFFVISPSTSSSDAHNMIFSVQHLVSIDSIYVMGTTMIHEDFPRKVKSGFLHTIVLSKQLQKDIKQCEQDLVRVNKQGGSSFMYSQLLKEILVENIDKSTLFVKIYAHFCRLNYDGNAQELRMIDEFEKTYGKEQHYTPIWWYTRRCFVSRTLTRAINRLDVEILSVIHFFIRDLHNQLVKIHAENSKYEKPFIVYRGQGMQKEDFERILNKKETCVAFNSFLFTTTERQAALNSAQNALDRNLTAVLFEMDVDPSLNCISPFARIGQLSCAKKNKNQILFSMHATFHIESIEQSDSSVWNVKLKLCNTPNDPLIDRMRERTKGNNVLFRMGALLIEMGEFDKAREIYSSILVGGVSKDDFYTQAHLQNRLAFIFKKIDRTDFAQYHYNEYLNLIKKHALENELECANLQEVDCSEIVEVAASSIYSSQKQDGWLSDSDSRKLSQVSLIVGEATSIMENEKCYATSTLPTNSLAEGNVDFASISEELRRLEWGENNQKSSILNESISEKKSEETNKRKKDKKHKKKKQSSLVIKGFEDVTDKLGDENPQSHQPAFPSANENEEKLEKEFWSSEFGRTNQTQRQALHFLKQSSRRDHHRRLDLTQQLKRKPRVVVQVGGNGSGRLAASQNSVLFSPSNTTILLSPSPSHELYCINRHGNKLQIELNNEKRIGIQAVCWSSYLEKFIVLTADKIKRVYTFDEKKTTTNNSQHMENIPDSIDREYESCTCSDQIFLVTYKGFNPIIDQWQLSNWKRTKLWQPPISCGNLEMIHHIRFSENNSLHIGLIINQFEIYRFELRNYLTMECLQTVDFNESNQINTPVPISLSTGEWLFTATIITFISKNIIARLPIEYENDVENAIQVNQDCLVIKTTDGNLRFYNYHD</sequence>
<organism evidence="2 3">
    <name type="scientific">Rotaria magnacalcarata</name>
    <dbReference type="NCBI Taxonomy" id="392030"/>
    <lineage>
        <taxon>Eukaryota</taxon>
        <taxon>Metazoa</taxon>
        <taxon>Spiralia</taxon>
        <taxon>Gnathifera</taxon>
        <taxon>Rotifera</taxon>
        <taxon>Eurotatoria</taxon>
        <taxon>Bdelloidea</taxon>
        <taxon>Philodinida</taxon>
        <taxon>Philodinidae</taxon>
        <taxon>Rotaria</taxon>
    </lineage>
</organism>
<feature type="region of interest" description="Disordered" evidence="1">
    <location>
        <begin position="580"/>
        <end position="640"/>
    </location>
</feature>
<dbReference type="EMBL" id="CAJNOV010005606">
    <property type="protein sequence ID" value="CAF1217092.1"/>
    <property type="molecule type" value="Genomic_DNA"/>
</dbReference>
<dbReference type="SUPFAM" id="SSF48452">
    <property type="entry name" value="TPR-like"/>
    <property type="match status" value="1"/>
</dbReference>
<evidence type="ECO:0000256" key="1">
    <source>
        <dbReference type="SAM" id="MobiDB-lite"/>
    </source>
</evidence>
<dbReference type="AlphaFoldDB" id="A0A814XLH7"/>
<gene>
    <name evidence="2" type="ORF">CJN711_LOCUS12807</name>
</gene>
<dbReference type="InterPro" id="IPR036322">
    <property type="entry name" value="WD40_repeat_dom_sf"/>
</dbReference>
<feature type="compositionally biased region" description="Basic residues" evidence="1">
    <location>
        <begin position="595"/>
        <end position="607"/>
    </location>
</feature>